<dbReference type="Gene3D" id="3.10.580.10">
    <property type="entry name" value="CBS-domain"/>
    <property type="match status" value="1"/>
</dbReference>
<protein>
    <submittedName>
        <fullName evidence="10">Glycine betaine/L-proline ABC transporter ATP-binding protein</fullName>
    </submittedName>
</protein>
<dbReference type="GO" id="GO:0005524">
    <property type="term" value="F:ATP binding"/>
    <property type="evidence" value="ECO:0007669"/>
    <property type="project" value="UniProtKB-KW"/>
</dbReference>
<keyword evidence="6" id="KW-0129">CBS domain</keyword>
<keyword evidence="3" id="KW-0547">Nucleotide-binding</keyword>
<keyword evidence="2" id="KW-0813">Transport</keyword>
<evidence type="ECO:0000256" key="4">
    <source>
        <dbReference type="ARBA" id="ARBA00022840"/>
    </source>
</evidence>
<dbReference type="RefSeq" id="WP_313272071.1">
    <property type="nucleotide sequence ID" value="NZ_JASXSX010000001.1"/>
</dbReference>
<name>A0ABU3I912_9ACTO</name>
<sequence length="452" mass="48772">MLKEGAQRSALPEGVTVAVEDVSLDVNEGEIFVVMGLSGSGKSTLLRTLNALGPATDGKIYVGDQEVTNMPMGEIRRLREQHMSMVFQHFGLLPHRTVLDNAAYPLEIQGVGKQEREQKALEALKTTGLEGRENAYPDELSGGMQQRVGLARALTADADILLMDEAFSALDPLIRRDMQDLLLELQSQKKRTIIFITHDLNEAMYVGDRIAVMKDGKIEQVGTAEEILTSPANDYIARFVQDVDRTRVITASSLMRQPGTRIFTADGPRVALKKLEEWDEEGGWVTDSGTLRLRGMIHTEDVASALHKNPELRSTESILRHEFYQVGPDTPLSEIISMAANTDITIPVVDEDNKLLGIIPRVAIVVALASQGDNAETGGATAAAGAPETGGTPAAAGTPETNGARAAKDASEVSAPAAENTAETEGVTTPLNGKPRQEQEIEQELSNGKENN</sequence>
<accession>A0ABU3I912</accession>
<dbReference type="NCBIfam" id="TIGR01186">
    <property type="entry name" value="proV"/>
    <property type="match status" value="1"/>
</dbReference>
<dbReference type="PANTHER" id="PTHR43869">
    <property type="entry name" value="GLYCINE BETAINE/PROLINE BETAINE TRANSPORT SYSTEM ATP-BINDING PROTEIN PROV"/>
    <property type="match status" value="1"/>
</dbReference>
<dbReference type="Proteomes" id="UP001247542">
    <property type="component" value="Unassembled WGS sequence"/>
</dbReference>
<dbReference type="PROSITE" id="PS50893">
    <property type="entry name" value="ABC_TRANSPORTER_2"/>
    <property type="match status" value="1"/>
</dbReference>
<evidence type="ECO:0000259" key="8">
    <source>
        <dbReference type="PROSITE" id="PS50893"/>
    </source>
</evidence>
<dbReference type="InterPro" id="IPR003593">
    <property type="entry name" value="AAA+_ATPase"/>
</dbReference>
<dbReference type="PROSITE" id="PS00211">
    <property type="entry name" value="ABC_TRANSPORTER_1"/>
    <property type="match status" value="1"/>
</dbReference>
<evidence type="ECO:0000256" key="6">
    <source>
        <dbReference type="PROSITE-ProRule" id="PRU00703"/>
    </source>
</evidence>
<dbReference type="InterPro" id="IPR051921">
    <property type="entry name" value="ABC_osmolyte_uptake_ATP-bind"/>
</dbReference>
<evidence type="ECO:0000313" key="11">
    <source>
        <dbReference type="Proteomes" id="UP001247542"/>
    </source>
</evidence>
<feature type="domain" description="CBS" evidence="9">
    <location>
        <begin position="319"/>
        <end position="376"/>
    </location>
</feature>
<gene>
    <name evidence="10" type="ORF">QS713_02125</name>
</gene>
<dbReference type="InterPro" id="IPR046342">
    <property type="entry name" value="CBS_dom_sf"/>
</dbReference>
<evidence type="ECO:0000313" key="10">
    <source>
        <dbReference type="EMBL" id="MDT3766861.1"/>
    </source>
</evidence>
<evidence type="ECO:0000256" key="7">
    <source>
        <dbReference type="SAM" id="MobiDB-lite"/>
    </source>
</evidence>
<keyword evidence="5" id="KW-0029">Amino-acid transport</keyword>
<feature type="region of interest" description="Disordered" evidence="7">
    <location>
        <begin position="375"/>
        <end position="452"/>
    </location>
</feature>
<dbReference type="SUPFAM" id="SSF54631">
    <property type="entry name" value="CBS-domain pair"/>
    <property type="match status" value="1"/>
</dbReference>
<dbReference type="PANTHER" id="PTHR43869:SF1">
    <property type="entry name" value="GLYCINE BETAINE_PROLINE BETAINE TRANSPORT SYSTEM ATP-BINDING PROTEIN PROV"/>
    <property type="match status" value="1"/>
</dbReference>
<evidence type="ECO:0000256" key="3">
    <source>
        <dbReference type="ARBA" id="ARBA00022741"/>
    </source>
</evidence>
<dbReference type="InterPro" id="IPR003439">
    <property type="entry name" value="ABC_transporter-like_ATP-bd"/>
</dbReference>
<evidence type="ECO:0000256" key="2">
    <source>
        <dbReference type="ARBA" id="ARBA00022448"/>
    </source>
</evidence>
<dbReference type="InterPro" id="IPR027417">
    <property type="entry name" value="P-loop_NTPase"/>
</dbReference>
<feature type="compositionally biased region" description="Low complexity" evidence="7">
    <location>
        <begin position="375"/>
        <end position="401"/>
    </location>
</feature>
<feature type="compositionally biased region" description="Polar residues" evidence="7">
    <location>
        <begin position="421"/>
        <end position="431"/>
    </location>
</feature>
<dbReference type="EMBL" id="JASXSX010000001">
    <property type="protein sequence ID" value="MDT3766861.1"/>
    <property type="molecule type" value="Genomic_DNA"/>
</dbReference>
<dbReference type="Pfam" id="PF00571">
    <property type="entry name" value="CBS"/>
    <property type="match status" value="1"/>
</dbReference>
<keyword evidence="4 10" id="KW-0067">ATP-binding</keyword>
<feature type="domain" description="ABC transporter" evidence="8">
    <location>
        <begin position="1"/>
        <end position="240"/>
    </location>
</feature>
<proteinExistence type="inferred from homology"/>
<dbReference type="CDD" id="cd03294">
    <property type="entry name" value="ABC_Pro_Gly_Betaine"/>
    <property type="match status" value="1"/>
</dbReference>
<reference evidence="10 11" key="1">
    <citation type="submission" date="2023-06" db="EMBL/GenBank/DDBJ databases">
        <title>Draft genome sequence of Gleimia hominis type strain CCUG 57540T.</title>
        <authorList>
            <person name="Salva-Serra F."/>
            <person name="Cardew S."/>
            <person name="Jensie Markopoulos S."/>
            <person name="Ohlen M."/>
            <person name="Inganas E."/>
            <person name="Svensson-Stadler L."/>
            <person name="Moore E.R.B."/>
        </authorList>
    </citation>
    <scope>NUCLEOTIDE SEQUENCE [LARGE SCALE GENOMIC DNA]</scope>
    <source>
        <strain evidence="10 11">CCUG 57540</strain>
    </source>
</reference>
<dbReference type="InterPro" id="IPR017871">
    <property type="entry name" value="ABC_transporter-like_CS"/>
</dbReference>
<keyword evidence="11" id="KW-1185">Reference proteome</keyword>
<dbReference type="PROSITE" id="PS51371">
    <property type="entry name" value="CBS"/>
    <property type="match status" value="1"/>
</dbReference>
<organism evidence="10 11">
    <name type="scientific">Gleimia hominis</name>
    <dbReference type="NCBI Taxonomy" id="595468"/>
    <lineage>
        <taxon>Bacteria</taxon>
        <taxon>Bacillati</taxon>
        <taxon>Actinomycetota</taxon>
        <taxon>Actinomycetes</taxon>
        <taxon>Actinomycetales</taxon>
        <taxon>Actinomycetaceae</taxon>
        <taxon>Gleimia</taxon>
    </lineage>
</organism>
<dbReference type="SUPFAM" id="SSF52540">
    <property type="entry name" value="P-loop containing nucleoside triphosphate hydrolases"/>
    <property type="match status" value="1"/>
</dbReference>
<dbReference type="SMART" id="SM00382">
    <property type="entry name" value="AAA"/>
    <property type="match status" value="1"/>
</dbReference>
<comment type="similarity">
    <text evidence="1">Belongs to the ABC transporter superfamily.</text>
</comment>
<evidence type="ECO:0000256" key="1">
    <source>
        <dbReference type="ARBA" id="ARBA00005417"/>
    </source>
</evidence>
<dbReference type="InterPro" id="IPR005892">
    <property type="entry name" value="Gly-betaine_transp_ATP-bd"/>
</dbReference>
<evidence type="ECO:0000259" key="9">
    <source>
        <dbReference type="PROSITE" id="PS51371"/>
    </source>
</evidence>
<dbReference type="Gene3D" id="3.40.50.300">
    <property type="entry name" value="P-loop containing nucleotide triphosphate hydrolases"/>
    <property type="match status" value="1"/>
</dbReference>
<dbReference type="Pfam" id="PF00005">
    <property type="entry name" value="ABC_tran"/>
    <property type="match status" value="1"/>
</dbReference>
<comment type="caution">
    <text evidence="10">The sequence shown here is derived from an EMBL/GenBank/DDBJ whole genome shotgun (WGS) entry which is preliminary data.</text>
</comment>
<dbReference type="InterPro" id="IPR000644">
    <property type="entry name" value="CBS_dom"/>
</dbReference>
<evidence type="ECO:0000256" key="5">
    <source>
        <dbReference type="ARBA" id="ARBA00022970"/>
    </source>
</evidence>